<dbReference type="PROSITE" id="PS00380">
    <property type="entry name" value="RHODANESE_1"/>
    <property type="match status" value="1"/>
</dbReference>
<dbReference type="Gene3D" id="6.10.140.1340">
    <property type="match status" value="1"/>
</dbReference>
<reference evidence="2 3" key="1">
    <citation type="submission" date="2019-10" db="EMBL/GenBank/DDBJ databases">
        <title>Streptomyces sp. strain GY16 isolated from leaves of Broussonetia papyrifera.</title>
        <authorList>
            <person name="Mo P."/>
        </authorList>
    </citation>
    <scope>NUCLEOTIDE SEQUENCE [LARGE SCALE GENOMIC DNA]</scope>
    <source>
        <strain evidence="2 3">GY16</strain>
    </source>
</reference>
<dbReference type="SMART" id="SM00450">
    <property type="entry name" value="RHOD"/>
    <property type="match status" value="1"/>
</dbReference>
<organism evidence="2 3">
    <name type="scientific">Streptomyces phaeolivaceus</name>
    <dbReference type="NCBI Taxonomy" id="2653200"/>
    <lineage>
        <taxon>Bacteria</taxon>
        <taxon>Bacillati</taxon>
        <taxon>Actinomycetota</taxon>
        <taxon>Actinomycetes</taxon>
        <taxon>Kitasatosporales</taxon>
        <taxon>Streptomycetaceae</taxon>
        <taxon>Streptomyces</taxon>
    </lineage>
</organism>
<dbReference type="Gene3D" id="3.40.250.10">
    <property type="entry name" value="Rhodanese-like domain"/>
    <property type="match status" value="1"/>
</dbReference>
<dbReference type="InterPro" id="IPR001307">
    <property type="entry name" value="Thiosulphate_STrfase_CS"/>
</dbReference>
<dbReference type="CDD" id="cd00158">
    <property type="entry name" value="RHOD"/>
    <property type="match status" value="1"/>
</dbReference>
<dbReference type="Proteomes" id="UP000327294">
    <property type="component" value="Chromosome"/>
</dbReference>
<dbReference type="EMBL" id="CP045096">
    <property type="protein sequence ID" value="QFR03178.1"/>
    <property type="molecule type" value="Genomic_DNA"/>
</dbReference>
<dbReference type="PROSITE" id="PS50206">
    <property type="entry name" value="RHODANESE_3"/>
    <property type="match status" value="1"/>
</dbReference>
<accession>A0A5P8KK04</accession>
<evidence type="ECO:0000313" key="3">
    <source>
        <dbReference type="Proteomes" id="UP000327294"/>
    </source>
</evidence>
<feature type="domain" description="Rhodanese" evidence="1">
    <location>
        <begin position="23"/>
        <end position="113"/>
    </location>
</feature>
<dbReference type="PANTHER" id="PTHR45431">
    <property type="entry name" value="RHODANESE-LIKE DOMAIN-CONTAINING PROTEIN 15, CHLOROPLASTIC"/>
    <property type="match status" value="1"/>
</dbReference>
<dbReference type="InterPro" id="IPR021309">
    <property type="entry name" value="YgaP-like_TM"/>
</dbReference>
<dbReference type="InterPro" id="IPR001763">
    <property type="entry name" value="Rhodanese-like_dom"/>
</dbReference>
<dbReference type="RefSeq" id="WP_152174502.1">
    <property type="nucleotide sequence ID" value="NZ_CP045096.1"/>
</dbReference>
<dbReference type="InterPro" id="IPR036873">
    <property type="entry name" value="Rhodanese-like_dom_sf"/>
</dbReference>
<evidence type="ECO:0000313" key="2">
    <source>
        <dbReference type="EMBL" id="QFR03178.1"/>
    </source>
</evidence>
<keyword evidence="3" id="KW-1185">Reference proteome</keyword>
<proteinExistence type="predicted"/>
<name>A0A5P8KK04_9ACTN</name>
<dbReference type="Pfam" id="PF11127">
    <property type="entry name" value="YgaP-like_TM"/>
    <property type="match status" value="1"/>
</dbReference>
<dbReference type="SUPFAM" id="SSF52821">
    <property type="entry name" value="Rhodanese/Cell cycle control phosphatase"/>
    <property type="match status" value="1"/>
</dbReference>
<dbReference type="GO" id="GO:0004792">
    <property type="term" value="F:thiosulfate-cyanide sulfurtransferase activity"/>
    <property type="evidence" value="ECO:0007669"/>
    <property type="project" value="InterPro"/>
</dbReference>
<sequence>MAGHDVLHSPAPQLLGVDQVRARLSELTVVDVRTPGEYASGHVPGAVNIPLDQPERALPVLKESRSDAEPLIVCRSGARSAKACAFLTEHGVTAADLAGGTHAWAAGGHELHRPSGGARAGWDMERQVRFTAGALVLVGLGLGLPYPAWQLLSAGVAGGLVLSAVTDTCGMAAILSRLPHNRPRPADLDAPLATLAAPGAPGAR</sequence>
<protein>
    <submittedName>
        <fullName evidence="2">Rhodanese-like domain-containing protein</fullName>
    </submittedName>
</protein>
<gene>
    <name evidence="2" type="ORF">F9278_43510</name>
</gene>
<dbReference type="InterPro" id="IPR052367">
    <property type="entry name" value="Thiosulfate_ST/Rhodanese-like"/>
</dbReference>
<evidence type="ECO:0000259" key="1">
    <source>
        <dbReference type="PROSITE" id="PS50206"/>
    </source>
</evidence>
<dbReference type="AlphaFoldDB" id="A0A5P8KK04"/>
<dbReference type="PANTHER" id="PTHR45431:SF3">
    <property type="entry name" value="RHODANESE-LIKE DOMAIN-CONTAINING PROTEIN 15, CHLOROPLASTIC"/>
    <property type="match status" value="1"/>
</dbReference>
<dbReference type="KEGG" id="sphv:F9278_43510"/>
<dbReference type="Pfam" id="PF00581">
    <property type="entry name" value="Rhodanese"/>
    <property type="match status" value="1"/>
</dbReference>